<name>A0AAD5QZB7_PARTN</name>
<evidence type="ECO:0000313" key="2">
    <source>
        <dbReference type="Proteomes" id="UP001196413"/>
    </source>
</evidence>
<protein>
    <submittedName>
        <fullName evidence="1">Uncharacterized protein</fullName>
    </submittedName>
</protein>
<gene>
    <name evidence="1" type="ORF">KIN20_027467</name>
</gene>
<dbReference type="AlphaFoldDB" id="A0AAD5QZB7"/>
<organism evidence="1 2">
    <name type="scientific">Parelaphostrongylus tenuis</name>
    <name type="common">Meningeal worm</name>
    <dbReference type="NCBI Taxonomy" id="148309"/>
    <lineage>
        <taxon>Eukaryota</taxon>
        <taxon>Metazoa</taxon>
        <taxon>Ecdysozoa</taxon>
        <taxon>Nematoda</taxon>
        <taxon>Chromadorea</taxon>
        <taxon>Rhabditida</taxon>
        <taxon>Rhabditina</taxon>
        <taxon>Rhabditomorpha</taxon>
        <taxon>Strongyloidea</taxon>
        <taxon>Metastrongylidae</taxon>
        <taxon>Parelaphostrongylus</taxon>
    </lineage>
</organism>
<accession>A0AAD5QZB7</accession>
<keyword evidence="2" id="KW-1185">Reference proteome</keyword>
<dbReference type="Proteomes" id="UP001196413">
    <property type="component" value="Unassembled WGS sequence"/>
</dbReference>
<sequence>MQKRKRCKKAKRMQKVPFGRFELFRASHIRITTSTKCPQPTLAANTRLLIFAPILELHSSLVD</sequence>
<evidence type="ECO:0000313" key="1">
    <source>
        <dbReference type="EMBL" id="KAJ1366715.1"/>
    </source>
</evidence>
<dbReference type="EMBL" id="JAHQIW010005650">
    <property type="protein sequence ID" value="KAJ1366715.1"/>
    <property type="molecule type" value="Genomic_DNA"/>
</dbReference>
<reference evidence="1" key="1">
    <citation type="submission" date="2021-06" db="EMBL/GenBank/DDBJ databases">
        <title>Parelaphostrongylus tenuis whole genome reference sequence.</title>
        <authorList>
            <person name="Garwood T.J."/>
            <person name="Larsen P.A."/>
            <person name="Fountain-Jones N.M."/>
            <person name="Garbe J.R."/>
            <person name="Macchietto M.G."/>
            <person name="Kania S.A."/>
            <person name="Gerhold R.W."/>
            <person name="Richards J.E."/>
            <person name="Wolf T.M."/>
        </authorList>
    </citation>
    <scope>NUCLEOTIDE SEQUENCE</scope>
    <source>
        <strain evidence="1">MNPRO001-30</strain>
        <tissue evidence="1">Meninges</tissue>
    </source>
</reference>
<comment type="caution">
    <text evidence="1">The sequence shown here is derived from an EMBL/GenBank/DDBJ whole genome shotgun (WGS) entry which is preliminary data.</text>
</comment>
<proteinExistence type="predicted"/>